<dbReference type="EMBL" id="OR343189">
    <property type="protein sequence ID" value="WNL50166.1"/>
    <property type="molecule type" value="Genomic_DNA"/>
</dbReference>
<proteinExistence type="predicted"/>
<sequence length="135" mass="16094">MSRYIPRLLEFLKVEFQVEEQETIVEIEPRSGCKLVKLCVPKYCVSSSWFEIYDPKCDSKDDQNREIESSLECHIYESLYYRREIRRKMTEMEKELEETKLALKDVSQRLLELEYAPGGQKAEEAKKDFERLVQG</sequence>
<organism evidence="2">
    <name type="scientific">Marseillevirus sp</name>
    <dbReference type="NCBI Taxonomy" id="2809551"/>
    <lineage>
        <taxon>Viruses</taxon>
        <taxon>Varidnaviria</taxon>
        <taxon>Bamfordvirae</taxon>
        <taxon>Nucleocytoviricota</taxon>
        <taxon>Megaviricetes</taxon>
        <taxon>Pimascovirales</taxon>
        <taxon>Pimascovirales incertae sedis</taxon>
        <taxon>Marseilleviridae</taxon>
        <taxon>Marseillevirus</taxon>
    </lineage>
</organism>
<gene>
    <name evidence="2" type="ORF">MarDSR_127</name>
</gene>
<feature type="coiled-coil region" evidence="1">
    <location>
        <begin position="82"/>
        <end position="109"/>
    </location>
</feature>
<accession>A0AA96ESR3</accession>
<reference evidence="2" key="1">
    <citation type="submission" date="2023-07" db="EMBL/GenBank/DDBJ databases">
        <authorList>
            <person name="Xia Y."/>
        </authorList>
    </citation>
    <scope>NUCLEOTIDE SEQUENCE</scope>
    <source>
        <strain evidence="2">E</strain>
    </source>
</reference>
<evidence type="ECO:0000313" key="2">
    <source>
        <dbReference type="EMBL" id="WNL50166.1"/>
    </source>
</evidence>
<name>A0AA96ESR3_9VIRU</name>
<evidence type="ECO:0000256" key="1">
    <source>
        <dbReference type="SAM" id="Coils"/>
    </source>
</evidence>
<protein>
    <submittedName>
        <fullName evidence="2">Uncharacterized protein</fullName>
    </submittedName>
</protein>
<keyword evidence="1" id="KW-0175">Coiled coil</keyword>